<evidence type="ECO:0000256" key="4">
    <source>
        <dbReference type="SAM" id="SignalP"/>
    </source>
</evidence>
<dbReference type="GO" id="GO:0003729">
    <property type="term" value="F:mRNA binding"/>
    <property type="evidence" value="ECO:0007669"/>
    <property type="project" value="TreeGrafter"/>
</dbReference>
<feature type="domain" description="RRM" evidence="5">
    <location>
        <begin position="921"/>
        <end position="999"/>
    </location>
</feature>
<feature type="domain" description="RRM" evidence="5">
    <location>
        <begin position="434"/>
        <end position="512"/>
    </location>
</feature>
<evidence type="ECO:0000313" key="6">
    <source>
        <dbReference type="EMBL" id="CAD6261688.1"/>
    </source>
</evidence>
<protein>
    <recommendedName>
        <fullName evidence="5">RRM domain-containing protein</fullName>
    </recommendedName>
</protein>
<feature type="compositionally biased region" description="Polar residues" evidence="3">
    <location>
        <begin position="117"/>
        <end position="132"/>
    </location>
</feature>
<proteinExistence type="predicted"/>
<evidence type="ECO:0000256" key="1">
    <source>
        <dbReference type="ARBA" id="ARBA00022884"/>
    </source>
</evidence>
<dbReference type="OrthoDB" id="266020at2759"/>
<feature type="domain" description="RRM" evidence="5">
    <location>
        <begin position="344"/>
        <end position="422"/>
    </location>
</feature>
<feature type="signal peptide" evidence="4">
    <location>
        <begin position="1"/>
        <end position="23"/>
    </location>
</feature>
<feature type="region of interest" description="Disordered" evidence="3">
    <location>
        <begin position="34"/>
        <end position="61"/>
    </location>
</feature>
<feature type="chain" id="PRO_5032457608" description="RRM domain-containing protein" evidence="4">
    <location>
        <begin position="24"/>
        <end position="1204"/>
    </location>
</feature>
<dbReference type="SUPFAM" id="SSF101447">
    <property type="entry name" value="Formin homology 2 domain (FH2 domain)"/>
    <property type="match status" value="1"/>
</dbReference>
<accession>A0A811QRF8</accession>
<dbReference type="PANTHER" id="PTHR48025:SF3">
    <property type="entry name" value="31 KDA RIBONUCLEOPROTEIN, CHLOROPLASTIC-RELATED"/>
    <property type="match status" value="1"/>
</dbReference>
<feature type="region of interest" description="Disordered" evidence="3">
    <location>
        <begin position="109"/>
        <end position="149"/>
    </location>
</feature>
<dbReference type="SMART" id="SM00361">
    <property type="entry name" value="RRM_1"/>
    <property type="match status" value="4"/>
</dbReference>
<dbReference type="PANTHER" id="PTHR48025">
    <property type="entry name" value="OS02G0815200 PROTEIN"/>
    <property type="match status" value="1"/>
</dbReference>
<keyword evidence="1 2" id="KW-0694">RNA-binding</keyword>
<comment type="caution">
    <text evidence="6">The sequence shown here is derived from an EMBL/GenBank/DDBJ whole genome shotgun (WGS) entry which is preliminary data.</text>
</comment>
<dbReference type="FunFam" id="3.30.70.330:FF:000501">
    <property type="entry name" value="Os04g0682400 protein"/>
    <property type="match status" value="1"/>
</dbReference>
<dbReference type="Proteomes" id="UP000604825">
    <property type="component" value="Unassembled WGS sequence"/>
</dbReference>
<keyword evidence="7" id="KW-1185">Reference proteome</keyword>
<dbReference type="EMBL" id="CAJGYO010000012">
    <property type="protein sequence ID" value="CAD6261688.1"/>
    <property type="molecule type" value="Genomic_DNA"/>
</dbReference>
<feature type="region of interest" description="Disordered" evidence="3">
    <location>
        <begin position="1071"/>
        <end position="1104"/>
    </location>
</feature>
<dbReference type="InterPro" id="IPR012677">
    <property type="entry name" value="Nucleotide-bd_a/b_plait_sf"/>
</dbReference>
<dbReference type="Gene3D" id="3.30.70.330">
    <property type="match status" value="7"/>
</dbReference>
<dbReference type="InterPro" id="IPR035979">
    <property type="entry name" value="RBD_domain_sf"/>
</dbReference>
<organism evidence="6 7">
    <name type="scientific">Miscanthus lutarioriparius</name>
    <dbReference type="NCBI Taxonomy" id="422564"/>
    <lineage>
        <taxon>Eukaryota</taxon>
        <taxon>Viridiplantae</taxon>
        <taxon>Streptophyta</taxon>
        <taxon>Embryophyta</taxon>
        <taxon>Tracheophyta</taxon>
        <taxon>Spermatophyta</taxon>
        <taxon>Magnoliopsida</taxon>
        <taxon>Liliopsida</taxon>
        <taxon>Poales</taxon>
        <taxon>Poaceae</taxon>
        <taxon>PACMAD clade</taxon>
        <taxon>Panicoideae</taxon>
        <taxon>Andropogonodae</taxon>
        <taxon>Andropogoneae</taxon>
        <taxon>Saccharinae</taxon>
        <taxon>Miscanthus</taxon>
    </lineage>
</organism>
<dbReference type="PROSITE" id="PS50102">
    <property type="entry name" value="RRM"/>
    <property type="match status" value="7"/>
</dbReference>
<feature type="domain" description="RRM" evidence="5">
    <location>
        <begin position="635"/>
        <end position="712"/>
    </location>
</feature>
<dbReference type="Pfam" id="PF00076">
    <property type="entry name" value="RRM_1"/>
    <property type="match status" value="7"/>
</dbReference>
<reference evidence="6" key="1">
    <citation type="submission" date="2020-10" db="EMBL/GenBank/DDBJ databases">
        <authorList>
            <person name="Han B."/>
            <person name="Lu T."/>
            <person name="Zhao Q."/>
            <person name="Huang X."/>
            <person name="Zhao Y."/>
        </authorList>
    </citation>
    <scope>NUCLEOTIDE SEQUENCE</scope>
</reference>
<dbReference type="InterPro" id="IPR000504">
    <property type="entry name" value="RRM_dom"/>
</dbReference>
<dbReference type="SMART" id="SM00360">
    <property type="entry name" value="RRM"/>
    <property type="match status" value="7"/>
</dbReference>
<feature type="compositionally biased region" description="Pro residues" evidence="3">
    <location>
        <begin position="40"/>
        <end position="61"/>
    </location>
</feature>
<dbReference type="InterPro" id="IPR050502">
    <property type="entry name" value="Euk_RNA-bind_prot"/>
</dbReference>
<evidence type="ECO:0000313" key="7">
    <source>
        <dbReference type="Proteomes" id="UP000604825"/>
    </source>
</evidence>
<feature type="domain" description="RRM" evidence="5">
    <location>
        <begin position="824"/>
        <end position="895"/>
    </location>
</feature>
<dbReference type="InterPro" id="IPR003954">
    <property type="entry name" value="RRM_euk-type"/>
</dbReference>
<feature type="domain" description="RRM" evidence="5">
    <location>
        <begin position="738"/>
        <end position="808"/>
    </location>
</feature>
<feature type="domain" description="RRM" evidence="5">
    <location>
        <begin position="538"/>
        <end position="616"/>
    </location>
</feature>
<evidence type="ECO:0000259" key="5">
    <source>
        <dbReference type="PROSITE" id="PS50102"/>
    </source>
</evidence>
<evidence type="ECO:0000256" key="2">
    <source>
        <dbReference type="PROSITE-ProRule" id="PRU00176"/>
    </source>
</evidence>
<sequence length="1204" mass="131108">MAIHVNCFHLPSLLLPLTSPALLSSLHHWAIAGQQRGRKTPPPPRTQPPIGPPPPPPPPPPDLLLLVLACAPTLQLQSRSAFSLLHRALPQPRISNRRKLEEHCTLELLGDGKNKNGRSGLTGQLQESQSDDMSAAAGYEEGSEEEEPFEVEFYDDDDDELDVEQCNGTALPENKDASDEEPFEVDLCSDKGSGKADSSHSEHYINLVPDGRNTCWNQLYVVEPCHGLMTDKGEFVEKKSNYVQPSKQEQNKKELKQVLRHNNSAQKEVSVAKEKETMPFKKRLSVKFATDVSCYTYSTESFAAATVEKRKVQSDDQDKHLCKRQELSFSSAHDEGKLKEGNDTNLFVGNLPPSLASHKLIELFLPFGRIVRSRVVDDCFTGSSKGYGFVQYSDPRCAAEAIKHMNGRMVEGRMLEVRLADAPSSGSTKEMDMSNLYVCNLPLLLHEDKLHDLFVPYGQVTSVKVVRDHATGLSKGYGFVRYSDPQHAAHAIFQLNGCLIEGKKMEVRVASVSSSGSNPSVQAVSETDHQLTKEVDMSNVYVQNLPLLMNTDKLLNLFLPYGQVTSAKVAMDFTSGISKGYGFVKFSDPHDAAHAVIELNGRLVEGRKILVRVRPSSSPVESHDNNRTLKEIDMSNLYVCNIPSSMNKAKLVELFLPFGKITHAMVVEQSNNSSKGYGFVKFADSHCAAEAIALMNGALIEGETISVRVAGLSPSVSSSVSQHSPHSETNASPEINNCRLYVTNVPQTMPADKLVSLFMPFGQIDRVVMYAEYSLVLYADINSAAKALKHMDGYLIEGKRLVVKGSEPLPANAGSKLVKEIDMANLYVGRVPSAVTCEQLVQIFCLYGEIVRAKKFDVGYGMIRYANASSAAAAIDQLDGYQIGGSTLVVRVAGLPAESDVATFARTPQTPGNEHRQIDMTNLYVGYLPPYVTTDKLIELFLPCGQITQAKVVVDKFTGVSKGFGFVRFVDASSAATAITHMNGYPLDGHMLAVRTAGVQQSDMASYMAHFYSYFTSPDPSRMAVGILTSDWSYYYGQSAYNPYYYAESAYTTPAVHQGQGAESAAATAAGKTSQLEGLSGPEPVGSVAERDGSSVSNPAASDGSRLDVWAGPLGFESHAVAKKDATTMNTSQAWAVAKKEVSMMNTSQACSKVHMVQSEGWAGPPGFEPHAIAKKDATVMNPPQACSKVHMSVSGSEKRSPVV</sequence>
<dbReference type="CDD" id="cd00590">
    <property type="entry name" value="RRM_SF"/>
    <property type="match status" value="4"/>
</dbReference>
<dbReference type="AlphaFoldDB" id="A0A811QRF8"/>
<gene>
    <name evidence="6" type="ORF">NCGR_LOCUS45078</name>
</gene>
<evidence type="ECO:0000256" key="3">
    <source>
        <dbReference type="SAM" id="MobiDB-lite"/>
    </source>
</evidence>
<dbReference type="SUPFAM" id="SSF54928">
    <property type="entry name" value="RNA-binding domain, RBD"/>
    <property type="match status" value="5"/>
</dbReference>
<keyword evidence="4" id="KW-0732">Signal</keyword>
<name>A0A811QRF8_9POAL</name>